<comment type="similarity">
    <text evidence="1">Belongs to the LysR transcriptional regulatory family.</text>
</comment>
<dbReference type="Pfam" id="PF03466">
    <property type="entry name" value="LysR_substrate"/>
    <property type="match status" value="1"/>
</dbReference>
<dbReference type="PRINTS" id="PR00039">
    <property type="entry name" value="HTHLYSR"/>
</dbReference>
<dbReference type="GO" id="GO:0003700">
    <property type="term" value="F:DNA-binding transcription factor activity"/>
    <property type="evidence" value="ECO:0007669"/>
    <property type="project" value="InterPro"/>
</dbReference>
<dbReference type="EMBL" id="ABOX02000020">
    <property type="protein sequence ID" value="EEF60113.1"/>
    <property type="molecule type" value="Genomic_DNA"/>
</dbReference>
<gene>
    <name evidence="6" type="ORF">Cflav_PD3172</name>
</gene>
<evidence type="ECO:0000256" key="3">
    <source>
        <dbReference type="ARBA" id="ARBA00023125"/>
    </source>
</evidence>
<evidence type="ECO:0000256" key="4">
    <source>
        <dbReference type="ARBA" id="ARBA00023163"/>
    </source>
</evidence>
<name>B9XJ75_PEDPL</name>
<evidence type="ECO:0000256" key="2">
    <source>
        <dbReference type="ARBA" id="ARBA00023015"/>
    </source>
</evidence>
<dbReference type="InterPro" id="IPR036388">
    <property type="entry name" value="WH-like_DNA-bd_sf"/>
</dbReference>
<dbReference type="InterPro" id="IPR005119">
    <property type="entry name" value="LysR_subst-bd"/>
</dbReference>
<evidence type="ECO:0000313" key="6">
    <source>
        <dbReference type="EMBL" id="EEF60113.1"/>
    </source>
</evidence>
<keyword evidence="2" id="KW-0805">Transcription regulation</keyword>
<organism evidence="6 7">
    <name type="scientific">Pedosphaera parvula (strain Ellin514)</name>
    <dbReference type="NCBI Taxonomy" id="320771"/>
    <lineage>
        <taxon>Bacteria</taxon>
        <taxon>Pseudomonadati</taxon>
        <taxon>Verrucomicrobiota</taxon>
        <taxon>Pedosphaerae</taxon>
        <taxon>Pedosphaerales</taxon>
        <taxon>Pedosphaeraceae</taxon>
        <taxon>Pedosphaera</taxon>
    </lineage>
</organism>
<keyword evidence="4" id="KW-0804">Transcription</keyword>
<dbReference type="Gene3D" id="3.40.190.290">
    <property type="match status" value="1"/>
</dbReference>
<dbReference type="STRING" id="320771.Cflav_PD3172"/>
<dbReference type="FunFam" id="1.10.10.10:FF:000001">
    <property type="entry name" value="LysR family transcriptional regulator"/>
    <property type="match status" value="1"/>
</dbReference>
<dbReference type="Gene3D" id="1.10.10.10">
    <property type="entry name" value="Winged helix-like DNA-binding domain superfamily/Winged helix DNA-binding domain"/>
    <property type="match status" value="1"/>
</dbReference>
<dbReference type="PROSITE" id="PS50931">
    <property type="entry name" value="HTH_LYSR"/>
    <property type="match status" value="1"/>
</dbReference>
<dbReference type="AlphaFoldDB" id="B9XJ75"/>
<accession>B9XJ75</accession>
<dbReference type="GO" id="GO:0000976">
    <property type="term" value="F:transcription cis-regulatory region binding"/>
    <property type="evidence" value="ECO:0007669"/>
    <property type="project" value="TreeGrafter"/>
</dbReference>
<dbReference type="Proteomes" id="UP000003688">
    <property type="component" value="Unassembled WGS sequence"/>
</dbReference>
<proteinExistence type="inferred from homology"/>
<evidence type="ECO:0000259" key="5">
    <source>
        <dbReference type="PROSITE" id="PS50931"/>
    </source>
</evidence>
<dbReference type="SUPFAM" id="SSF46785">
    <property type="entry name" value="Winged helix' DNA-binding domain"/>
    <property type="match status" value="1"/>
</dbReference>
<feature type="domain" description="HTH lysR-type" evidence="5">
    <location>
        <begin position="29"/>
        <end position="86"/>
    </location>
</feature>
<reference evidence="6 7" key="1">
    <citation type="journal article" date="2011" name="J. Bacteriol.">
        <title>Genome sequence of 'Pedosphaera parvula' Ellin514, an aerobic Verrucomicrobial isolate from pasture soil.</title>
        <authorList>
            <person name="Kant R."/>
            <person name="van Passel M.W."/>
            <person name="Sangwan P."/>
            <person name="Palva A."/>
            <person name="Lucas S."/>
            <person name="Copeland A."/>
            <person name="Lapidus A."/>
            <person name="Glavina Del Rio T."/>
            <person name="Dalin E."/>
            <person name="Tice H."/>
            <person name="Bruce D."/>
            <person name="Goodwin L."/>
            <person name="Pitluck S."/>
            <person name="Chertkov O."/>
            <person name="Larimer F.W."/>
            <person name="Land M.L."/>
            <person name="Hauser L."/>
            <person name="Brettin T.S."/>
            <person name="Detter J.C."/>
            <person name="Han S."/>
            <person name="de Vos W.M."/>
            <person name="Janssen P.H."/>
            <person name="Smidt H."/>
        </authorList>
    </citation>
    <scope>NUCLEOTIDE SEQUENCE [LARGE SCALE GENOMIC DNA]</scope>
    <source>
        <strain evidence="6 7">Ellin514</strain>
    </source>
</reference>
<dbReference type="SUPFAM" id="SSF53850">
    <property type="entry name" value="Periplasmic binding protein-like II"/>
    <property type="match status" value="1"/>
</dbReference>
<dbReference type="InterPro" id="IPR000847">
    <property type="entry name" value="LysR_HTH_N"/>
</dbReference>
<dbReference type="PANTHER" id="PTHR30126">
    <property type="entry name" value="HTH-TYPE TRANSCRIPTIONAL REGULATOR"/>
    <property type="match status" value="1"/>
</dbReference>
<protein>
    <submittedName>
        <fullName evidence="6">Transcriptional regulator, LysR family</fullName>
    </submittedName>
</protein>
<keyword evidence="7" id="KW-1185">Reference proteome</keyword>
<dbReference type="CDD" id="cd05466">
    <property type="entry name" value="PBP2_LTTR_substrate"/>
    <property type="match status" value="1"/>
</dbReference>
<sequence length="327" mass="36919">MPNLKSGAMNAVHCFDDWNENYSLMNNPLDTRQLRAFVMLAKTASFTLAAKELNLSQSAVSHSMKALETDVGCRLLDRMGKKVLLTQAGEQLLHHAEKIMQEMSITRASLEQLGKWGKGRLRIGTSATACQYILPAVLREFKESFPQYAISIEPGDALECEEALRNNRIDVALALEPEKEEQFAFHPLFTDELLFLVSPLHPWAAAKSISRSEIPKQSYVLYNKKSQTFRMVEKYFRHEGMVLNTVIELGSMEAIKELVKLGLGVGILAPWIAPREIEEGSLVALPLGKKKLKRNWGVFHWRRHRLSLAEETFVGLCRSATEGLSRH</sequence>
<dbReference type="PANTHER" id="PTHR30126:SF40">
    <property type="entry name" value="HTH-TYPE TRANSCRIPTIONAL REGULATOR GLTR"/>
    <property type="match status" value="1"/>
</dbReference>
<keyword evidence="3" id="KW-0238">DNA-binding</keyword>
<comment type="caution">
    <text evidence="6">The sequence shown here is derived from an EMBL/GenBank/DDBJ whole genome shotgun (WGS) entry which is preliminary data.</text>
</comment>
<evidence type="ECO:0000313" key="7">
    <source>
        <dbReference type="Proteomes" id="UP000003688"/>
    </source>
</evidence>
<dbReference type="Pfam" id="PF00126">
    <property type="entry name" value="HTH_1"/>
    <property type="match status" value="1"/>
</dbReference>
<evidence type="ECO:0000256" key="1">
    <source>
        <dbReference type="ARBA" id="ARBA00009437"/>
    </source>
</evidence>
<dbReference type="InterPro" id="IPR036390">
    <property type="entry name" value="WH_DNA-bd_sf"/>
</dbReference>